<protein>
    <submittedName>
        <fullName evidence="3">Uncharacterized protein</fullName>
    </submittedName>
</protein>
<keyword evidence="2" id="KW-1133">Transmembrane helix</keyword>
<organism evidence="3 4">
    <name type="scientific">Thermatribacter velox</name>
    <dbReference type="NCBI Taxonomy" id="3039681"/>
    <lineage>
        <taxon>Bacteria</taxon>
        <taxon>Pseudomonadati</taxon>
        <taxon>Atribacterota</taxon>
        <taxon>Atribacteria</taxon>
        <taxon>Atribacterales</taxon>
        <taxon>Thermatribacteraceae</taxon>
        <taxon>Thermatribacter</taxon>
    </lineage>
</organism>
<feature type="coiled-coil region" evidence="1">
    <location>
        <begin position="247"/>
        <end position="274"/>
    </location>
</feature>
<dbReference type="EMBL" id="CP121689">
    <property type="protein sequence ID" value="WZL77121.1"/>
    <property type="molecule type" value="Genomic_DNA"/>
</dbReference>
<proteinExistence type="predicted"/>
<keyword evidence="2" id="KW-0812">Transmembrane</keyword>
<keyword evidence="2" id="KW-0472">Membrane</keyword>
<accession>A0ABZ2YG55</accession>
<evidence type="ECO:0000256" key="1">
    <source>
        <dbReference type="SAM" id="Coils"/>
    </source>
</evidence>
<reference evidence="3 4" key="1">
    <citation type="submission" date="2023-03" db="EMBL/GenBank/DDBJ databases">
        <title>Novel Species.</title>
        <authorList>
            <person name="Ma S."/>
        </authorList>
    </citation>
    <scope>NUCLEOTIDE SEQUENCE [LARGE SCALE GENOMIC DNA]</scope>
    <source>
        <strain evidence="3 4">B11</strain>
    </source>
</reference>
<evidence type="ECO:0000256" key="2">
    <source>
        <dbReference type="SAM" id="Phobius"/>
    </source>
</evidence>
<evidence type="ECO:0000313" key="3">
    <source>
        <dbReference type="EMBL" id="WZL77121.1"/>
    </source>
</evidence>
<gene>
    <name evidence="3" type="ORF">QBE54_05250</name>
</gene>
<evidence type="ECO:0000313" key="4">
    <source>
        <dbReference type="Proteomes" id="UP001461341"/>
    </source>
</evidence>
<keyword evidence="4" id="KW-1185">Reference proteome</keyword>
<sequence>MLRFLKAVFRIAGNWLVGLLVVTVIFGFLSFFFLSRHSLPPQSFAIVREVWVRESPLFGPSALPYRVRVVENSTPRAASFLVQPPPFGVVEDVFPLDSGIPMEVKVPLWTKDQISGNPNDQNLVYVADIKTTISIVDREKFAKRVDPLLVRYRLDLIGEEAEFQFMKSGSVVVPESRIDLAKEMCRARFYSELFELLSQIGGSIENKLYFLSRTVAREGKSDSEVRIEIWKTLERYPWYRLEPDALANVLQTEREVFEKIVELLQAENRDAEKAEVLRNEIKQFFDNYVDQHPGSFLQDLWDYSVEVFLTQGSIRTPEEIRALTYRFVHQNTQLLQEALQGGKEQSWSEQKYGFAFQDIEIVFEEDLATNYLQFLP</sequence>
<dbReference type="Proteomes" id="UP001461341">
    <property type="component" value="Chromosome"/>
</dbReference>
<feature type="transmembrane region" description="Helical" evidence="2">
    <location>
        <begin position="12"/>
        <end position="34"/>
    </location>
</feature>
<keyword evidence="1" id="KW-0175">Coiled coil</keyword>
<dbReference type="RefSeq" id="WP_369019287.1">
    <property type="nucleotide sequence ID" value="NZ_CP121689.1"/>
</dbReference>
<name>A0ABZ2YG55_9BACT</name>